<dbReference type="PANTHER" id="PTHR35562">
    <property type="entry name" value="DNA ENDONUCLEASE SMRA-RELATED"/>
    <property type="match status" value="1"/>
</dbReference>
<organism evidence="2 3">
    <name type="scientific">Pseudohoeflea suaedae</name>
    <dbReference type="NCBI Taxonomy" id="877384"/>
    <lineage>
        <taxon>Bacteria</taxon>
        <taxon>Pseudomonadati</taxon>
        <taxon>Pseudomonadota</taxon>
        <taxon>Alphaproteobacteria</taxon>
        <taxon>Hyphomicrobiales</taxon>
        <taxon>Rhizobiaceae</taxon>
        <taxon>Pseudohoeflea</taxon>
    </lineage>
</organism>
<dbReference type="OrthoDB" id="7165597at2"/>
<evidence type="ECO:0000313" key="2">
    <source>
        <dbReference type="EMBL" id="TDH37821.1"/>
    </source>
</evidence>
<comment type="caution">
    <text evidence="2">The sequence shown here is derived from an EMBL/GenBank/DDBJ whole genome shotgun (WGS) entry which is preliminary data.</text>
</comment>
<gene>
    <name evidence="2" type="ORF">E2A64_01390</name>
</gene>
<evidence type="ECO:0000259" key="1">
    <source>
        <dbReference type="PROSITE" id="PS50828"/>
    </source>
</evidence>
<dbReference type="SUPFAM" id="SSF160443">
    <property type="entry name" value="SMR domain-like"/>
    <property type="match status" value="1"/>
</dbReference>
<dbReference type="Pfam" id="PF01713">
    <property type="entry name" value="Smr"/>
    <property type="match status" value="1"/>
</dbReference>
<name>A0A4R5PMQ4_9HYPH</name>
<dbReference type="SMART" id="SM00463">
    <property type="entry name" value="SMR"/>
    <property type="match status" value="1"/>
</dbReference>
<proteinExistence type="predicted"/>
<keyword evidence="3" id="KW-1185">Reference proteome</keyword>
<protein>
    <submittedName>
        <fullName evidence="2">DNA mismatch repair protein MutS</fullName>
    </submittedName>
</protein>
<dbReference type="InterPro" id="IPR002625">
    <property type="entry name" value="Smr_dom"/>
</dbReference>
<dbReference type="AlphaFoldDB" id="A0A4R5PMQ4"/>
<accession>A0A4R5PMQ4</accession>
<feature type="domain" description="Smr" evidence="1">
    <location>
        <begin position="100"/>
        <end position="183"/>
    </location>
</feature>
<reference evidence="2 3" key="1">
    <citation type="journal article" date="2013" name="Int. J. Syst. Evol. Microbiol.">
        <title>Hoeflea suaedae sp. nov., an endophytic bacterium isolated from the root of the halophyte Suaeda maritima.</title>
        <authorList>
            <person name="Chung E.J."/>
            <person name="Park J.A."/>
            <person name="Pramanik P."/>
            <person name="Bibi F."/>
            <person name="Jeon C.O."/>
            <person name="Chung Y.R."/>
        </authorList>
    </citation>
    <scope>NUCLEOTIDE SEQUENCE [LARGE SCALE GENOMIC DNA]</scope>
    <source>
        <strain evidence="2 3">YC6898</strain>
    </source>
</reference>
<dbReference type="PROSITE" id="PS50828">
    <property type="entry name" value="SMR"/>
    <property type="match status" value="1"/>
</dbReference>
<dbReference type="InterPro" id="IPR036063">
    <property type="entry name" value="Smr_dom_sf"/>
</dbReference>
<dbReference type="PANTHER" id="PTHR35562:SF2">
    <property type="entry name" value="DNA ENDONUCLEASE SMRA-RELATED"/>
    <property type="match status" value="1"/>
</dbReference>
<dbReference type="Gene3D" id="3.30.1370.110">
    <property type="match status" value="1"/>
</dbReference>
<dbReference type="Proteomes" id="UP000295131">
    <property type="component" value="Unassembled WGS sequence"/>
</dbReference>
<dbReference type="RefSeq" id="WP_133282658.1">
    <property type="nucleotide sequence ID" value="NZ_SMSI01000001.1"/>
</dbReference>
<sequence>MADKNSKLSHEDRIIWEKVARTVTPLPGRKRVEVTETPETMASLMGDGVVRNGPAAGLVAERQPEPRDRQPRMRAHRLHPIERPTVKKISKGRIAIDARLDLHGLKRAEAHNLLYDFLARARERGLRHVLVITGKGRSGGSEGALRREVPQWLDKPEFRLLVSGLETSSRAHGGEGALYVRLRRTGEPRS</sequence>
<evidence type="ECO:0000313" key="3">
    <source>
        <dbReference type="Proteomes" id="UP000295131"/>
    </source>
</evidence>
<dbReference type="EMBL" id="SMSI01000001">
    <property type="protein sequence ID" value="TDH37821.1"/>
    <property type="molecule type" value="Genomic_DNA"/>
</dbReference>